<protein>
    <submittedName>
        <fullName evidence="2">Uncharacterized protein</fullName>
    </submittedName>
</protein>
<evidence type="ECO:0000313" key="3">
    <source>
        <dbReference type="Proteomes" id="UP000247476"/>
    </source>
</evidence>
<keyword evidence="1" id="KW-0472">Membrane</keyword>
<evidence type="ECO:0000313" key="2">
    <source>
        <dbReference type="EMBL" id="PYI55117.1"/>
    </source>
</evidence>
<evidence type="ECO:0000256" key="1">
    <source>
        <dbReference type="SAM" id="Phobius"/>
    </source>
</evidence>
<keyword evidence="1" id="KW-0812">Transmembrane</keyword>
<accession>A0A2V5KTM1</accession>
<gene>
    <name evidence="2" type="ORF">DLM86_11350</name>
</gene>
<name>A0A2V5KTM1_9BACL</name>
<organism evidence="2 3">
    <name type="scientific">Paenibacillus flagellatus</name>
    <dbReference type="NCBI Taxonomy" id="2211139"/>
    <lineage>
        <taxon>Bacteria</taxon>
        <taxon>Bacillati</taxon>
        <taxon>Bacillota</taxon>
        <taxon>Bacilli</taxon>
        <taxon>Bacillales</taxon>
        <taxon>Paenibacillaceae</taxon>
        <taxon>Paenibacillus</taxon>
    </lineage>
</organism>
<dbReference type="RefSeq" id="WP_110840111.1">
    <property type="nucleotide sequence ID" value="NZ_QJVJ01000004.1"/>
</dbReference>
<keyword evidence="3" id="KW-1185">Reference proteome</keyword>
<dbReference type="AlphaFoldDB" id="A0A2V5KTM1"/>
<sequence length="59" mass="6303">MYAKDRFIESFMEKAGWIGIFGIAGFLLIAVIAGVIVGAGLKSAFRRRTPPSGDGSARE</sequence>
<reference evidence="2 3" key="1">
    <citation type="submission" date="2018-05" db="EMBL/GenBank/DDBJ databases">
        <title>Paenibacillus flagellatus sp. nov., isolated from selenium mineral soil.</title>
        <authorList>
            <person name="Dai X."/>
        </authorList>
    </citation>
    <scope>NUCLEOTIDE SEQUENCE [LARGE SCALE GENOMIC DNA]</scope>
    <source>
        <strain evidence="2 3">DXL2</strain>
    </source>
</reference>
<feature type="transmembrane region" description="Helical" evidence="1">
    <location>
        <begin position="15"/>
        <end position="41"/>
    </location>
</feature>
<comment type="caution">
    <text evidence="2">The sequence shown here is derived from an EMBL/GenBank/DDBJ whole genome shotgun (WGS) entry which is preliminary data.</text>
</comment>
<dbReference type="EMBL" id="QJVJ01000004">
    <property type="protein sequence ID" value="PYI55117.1"/>
    <property type="molecule type" value="Genomic_DNA"/>
</dbReference>
<keyword evidence="1" id="KW-1133">Transmembrane helix</keyword>
<dbReference type="Proteomes" id="UP000247476">
    <property type="component" value="Unassembled WGS sequence"/>
</dbReference>
<proteinExistence type="predicted"/>